<accession>B1ZCD5</accession>
<sequence length="179" mass="19898">MSDPWSEEYEIAIAANDKTVVALETIELHHSAIVENGVRTAVRAVNDTRDWRFRLEVDAPLNGGEDVDFTAIPFTWGYPSVAEGQAPQADLRVDNVEREMEPYLDAIETSFEPIVVIYRVFLSNRGTVVDKGPFRFVLKEIATDNGSVSGKVEIASPQNLKFGTRVYSADEFASLIQTS</sequence>
<evidence type="ECO:0000313" key="1">
    <source>
        <dbReference type="EMBL" id="ACB80828.1"/>
    </source>
</evidence>
<evidence type="ECO:0000313" key="2">
    <source>
        <dbReference type="Proteomes" id="UP000007136"/>
    </source>
</evidence>
<dbReference type="RefSeq" id="WP_012454550.1">
    <property type="nucleotide sequence ID" value="NC_010725.1"/>
</dbReference>
<dbReference type="InterPro" id="IPR014974">
    <property type="entry name" value="DUF1833"/>
</dbReference>
<proteinExistence type="predicted"/>
<dbReference type="eggNOG" id="ENOG5032VKM">
    <property type="taxonomic scope" value="Bacteria"/>
</dbReference>
<dbReference type="Proteomes" id="UP000007136">
    <property type="component" value="Chromosome"/>
</dbReference>
<dbReference type="KEGG" id="mpo:Mpop_2673"/>
<protein>
    <recommendedName>
        <fullName evidence="3">DUF1833 domain-containing protein</fullName>
    </recommendedName>
</protein>
<dbReference type="EMBL" id="CP001029">
    <property type="protein sequence ID" value="ACB80828.1"/>
    <property type="molecule type" value="Genomic_DNA"/>
</dbReference>
<gene>
    <name evidence="1" type="ordered locus">Mpop_2673</name>
</gene>
<reference evidence="1" key="1">
    <citation type="submission" date="2008-04" db="EMBL/GenBank/DDBJ databases">
        <title>Complete sequence of chromosome of Methylobacterium populi BJ001.</title>
        <authorList>
            <consortium name="US DOE Joint Genome Institute"/>
            <person name="Copeland A."/>
            <person name="Lucas S."/>
            <person name="Lapidus A."/>
            <person name="Glavina del Rio T."/>
            <person name="Dalin E."/>
            <person name="Tice H."/>
            <person name="Bruce D."/>
            <person name="Goodwin L."/>
            <person name="Pitluck S."/>
            <person name="Chertkov O."/>
            <person name="Brettin T."/>
            <person name="Detter J.C."/>
            <person name="Han C."/>
            <person name="Kuske C.R."/>
            <person name="Schmutz J."/>
            <person name="Larimer F."/>
            <person name="Land M."/>
            <person name="Hauser L."/>
            <person name="Kyrpides N."/>
            <person name="Mikhailova N."/>
            <person name="Marx C."/>
            <person name="Richardson P."/>
        </authorList>
    </citation>
    <scope>NUCLEOTIDE SEQUENCE [LARGE SCALE GENOMIC DNA]</scope>
    <source>
        <strain evidence="1">BJ001</strain>
    </source>
</reference>
<organism evidence="1 2">
    <name type="scientific">Methylorubrum populi (strain ATCC BAA-705 / NCIMB 13946 / BJ001)</name>
    <name type="common">Methylobacterium populi</name>
    <dbReference type="NCBI Taxonomy" id="441620"/>
    <lineage>
        <taxon>Bacteria</taxon>
        <taxon>Pseudomonadati</taxon>
        <taxon>Pseudomonadota</taxon>
        <taxon>Alphaproteobacteria</taxon>
        <taxon>Hyphomicrobiales</taxon>
        <taxon>Methylobacteriaceae</taxon>
        <taxon>Methylorubrum</taxon>
    </lineage>
</organism>
<name>B1ZCD5_METPB</name>
<dbReference type="HOGENOM" id="CLU_128712_0_0_5"/>
<dbReference type="Pfam" id="PF08875">
    <property type="entry name" value="DUF1833"/>
    <property type="match status" value="1"/>
</dbReference>
<evidence type="ECO:0008006" key="3">
    <source>
        <dbReference type="Google" id="ProtNLM"/>
    </source>
</evidence>
<dbReference type="AlphaFoldDB" id="B1ZCD5"/>
<dbReference type="OrthoDB" id="7990212at2"/>
<dbReference type="STRING" id="441620.Mpop_2673"/>